<dbReference type="RefSeq" id="WP_011900104.1">
    <property type="nucleotide sequence ID" value="NC_009376.1"/>
</dbReference>
<dbReference type="HOGENOM" id="CLU_945335_0_0_2"/>
<evidence type="ECO:0000313" key="2">
    <source>
        <dbReference type="Proteomes" id="UP000001567"/>
    </source>
</evidence>
<sequence>MLDTEKDLGGRIPILFLHNQYSYSGEVGLNYEITIGSRLYISGALALGYQIGDVDIKISDLITGQWDIKDNTTKIWDYPSVLPEKAYWVGVYGKLTVDRYDEWQVCRDGGRVVGSSRTGKVMYKTHVHYIKKDSAGKTLLFIGAVDSNTLITLLELRKYYKLIRTISAEPSTVYNRKVIKLGDELTKYVNSQCSSLSLQVDSPVGVIAVGAATLLKGLDFVKKYGWLVLIPLSISADFKQFAGVELKVDYENLGALRGNGYNVVEYVDLYAISGQVKISDGCVVDLPVGYIISR</sequence>
<dbReference type="STRING" id="340102.Pars_0606"/>
<name>A4WII0_PYRAR</name>
<proteinExistence type="predicted"/>
<reference evidence="1 2" key="1">
    <citation type="submission" date="2007-04" db="EMBL/GenBank/DDBJ databases">
        <title>Complete sequence of Pyrobaculum arsenaticum DSM 13514.</title>
        <authorList>
            <consortium name="US DOE Joint Genome Institute"/>
            <person name="Copeland A."/>
            <person name="Lucas S."/>
            <person name="Lapidus A."/>
            <person name="Barry K."/>
            <person name="Glavina del Rio T."/>
            <person name="Dalin E."/>
            <person name="Tice H."/>
            <person name="Pitluck S."/>
            <person name="Chain P."/>
            <person name="Malfatti S."/>
            <person name="Shin M."/>
            <person name="Vergez L."/>
            <person name="Schmutz J."/>
            <person name="Larimer F."/>
            <person name="Land M."/>
            <person name="Hauser L."/>
            <person name="Kyrpides N."/>
            <person name="Mikhailova N."/>
            <person name="Cozen A.E."/>
            <person name="Fitz-Gibbon S.T."/>
            <person name="House C.H."/>
            <person name="Saltikov C."/>
            <person name="Lowe T.M."/>
            <person name="Richardson P."/>
        </authorList>
    </citation>
    <scope>NUCLEOTIDE SEQUENCE [LARGE SCALE GENOMIC DNA]</scope>
    <source>
        <strain evidence="2">ATCC 700994 / DSM 13514 / JCM 11321 / PZ6</strain>
    </source>
</reference>
<accession>A4WII0</accession>
<organism evidence="1 2">
    <name type="scientific">Pyrobaculum arsenaticum (strain DSM 13514 / JCM 11321 / PZ6)</name>
    <dbReference type="NCBI Taxonomy" id="340102"/>
    <lineage>
        <taxon>Archaea</taxon>
        <taxon>Thermoproteota</taxon>
        <taxon>Thermoprotei</taxon>
        <taxon>Thermoproteales</taxon>
        <taxon>Thermoproteaceae</taxon>
        <taxon>Pyrobaculum</taxon>
    </lineage>
</organism>
<protein>
    <submittedName>
        <fullName evidence="1">Uncharacterized protein</fullName>
    </submittedName>
</protein>
<dbReference type="EMBL" id="CP000660">
    <property type="protein sequence ID" value="ABP50197.1"/>
    <property type="molecule type" value="Genomic_DNA"/>
</dbReference>
<dbReference type="AlphaFoldDB" id="A4WII0"/>
<dbReference type="KEGG" id="pas:Pars_0606"/>
<dbReference type="GeneID" id="71067930"/>
<evidence type="ECO:0000313" key="1">
    <source>
        <dbReference type="EMBL" id="ABP50197.1"/>
    </source>
</evidence>
<dbReference type="Proteomes" id="UP000001567">
    <property type="component" value="Chromosome"/>
</dbReference>
<gene>
    <name evidence="1" type="ordered locus">Pars_0606</name>
</gene>